<dbReference type="Gene3D" id="3.10.150.10">
    <property type="entry name" value="DNA Polymerase III, subunit A, domain 2"/>
    <property type="match status" value="1"/>
</dbReference>
<dbReference type="InterPro" id="IPR046938">
    <property type="entry name" value="DNA_clamp_sf"/>
</dbReference>
<gene>
    <name evidence="2" type="ORF">ACFSM0_16565</name>
</gene>
<evidence type="ECO:0000256" key="1">
    <source>
        <dbReference type="SAM" id="MobiDB-lite"/>
    </source>
</evidence>
<feature type="region of interest" description="Disordered" evidence="1">
    <location>
        <begin position="209"/>
        <end position="228"/>
    </location>
</feature>
<name>A0ABW5ADH1_9RHOB</name>
<accession>A0ABW5ADH1</accession>
<protein>
    <submittedName>
        <fullName evidence="2">Uncharacterized protein</fullName>
    </submittedName>
</protein>
<dbReference type="EMBL" id="JBHUIX010000018">
    <property type="protein sequence ID" value="MFD2175709.1"/>
    <property type="molecule type" value="Genomic_DNA"/>
</dbReference>
<organism evidence="2 3">
    <name type="scientific">Rhodobacter lacus</name>
    <dbReference type="NCBI Taxonomy" id="1641972"/>
    <lineage>
        <taxon>Bacteria</taxon>
        <taxon>Pseudomonadati</taxon>
        <taxon>Pseudomonadota</taxon>
        <taxon>Alphaproteobacteria</taxon>
        <taxon>Rhodobacterales</taxon>
        <taxon>Rhodobacter group</taxon>
        <taxon>Rhodobacter</taxon>
    </lineage>
</organism>
<comment type="caution">
    <text evidence="2">The sequence shown here is derived from an EMBL/GenBank/DDBJ whole genome shotgun (WGS) entry which is preliminary data.</text>
</comment>
<sequence>MKVFTLNAAILAAVSNAITPDETRYYLNGVYVEPVTDPETGKGVRFVATDGHILIAGYDPLSEATHPAILSMNFAAKALKPAKKDPEPRYLRAKIEKPETLTNGCVIAGPESDFMLDGIPLHEVDGTFPAYHRVIPAFLPKRKPGQKEPIYSFNPIFMAKFAKAFARVSDADTTSLILMQECQGAPMAVTALGVSNLIGVLMPRTGTPGDRPDWLDFTNTPSEQEKAA</sequence>
<dbReference type="RefSeq" id="WP_377393037.1">
    <property type="nucleotide sequence ID" value="NZ_JBHUIX010000018.1"/>
</dbReference>
<evidence type="ECO:0000313" key="2">
    <source>
        <dbReference type="EMBL" id="MFD2175709.1"/>
    </source>
</evidence>
<dbReference type="Proteomes" id="UP001597413">
    <property type="component" value="Unassembled WGS sequence"/>
</dbReference>
<reference evidence="3" key="1">
    <citation type="journal article" date="2019" name="Int. J. Syst. Evol. Microbiol.">
        <title>The Global Catalogue of Microorganisms (GCM) 10K type strain sequencing project: providing services to taxonomists for standard genome sequencing and annotation.</title>
        <authorList>
            <consortium name="The Broad Institute Genomics Platform"/>
            <consortium name="The Broad Institute Genome Sequencing Center for Infectious Disease"/>
            <person name="Wu L."/>
            <person name="Ma J."/>
        </authorList>
    </citation>
    <scope>NUCLEOTIDE SEQUENCE [LARGE SCALE GENOMIC DNA]</scope>
    <source>
        <strain evidence="3">CCUG 55131</strain>
    </source>
</reference>
<proteinExistence type="predicted"/>
<keyword evidence="3" id="KW-1185">Reference proteome</keyword>
<evidence type="ECO:0000313" key="3">
    <source>
        <dbReference type="Proteomes" id="UP001597413"/>
    </source>
</evidence>
<dbReference type="SUPFAM" id="SSF55979">
    <property type="entry name" value="DNA clamp"/>
    <property type="match status" value="1"/>
</dbReference>